<gene>
    <name evidence="1" type="ORF">PDIGIT_LOCUS4191</name>
</gene>
<protein>
    <submittedName>
        <fullName evidence="1">Uncharacterized protein</fullName>
    </submittedName>
</protein>
<comment type="caution">
    <text evidence="1">The sequence shown here is derived from an EMBL/GenBank/DDBJ whole genome shotgun (WGS) entry which is preliminary data.</text>
</comment>
<sequence>MHAPTTYTPRFCSTPGLQAGEWQRSEFAFALAGQGSAALGAPPARGPLAGASDCARGHWLRSLAPCCPMLLCRNSGWSTPDQPLISTLSPPWISGWPHGMTGWRDGKRNVAAAASYPDEPPDI</sequence>
<accession>A0A9W4U999</accession>
<dbReference type="Proteomes" id="UP001152607">
    <property type="component" value="Unassembled WGS sequence"/>
</dbReference>
<keyword evidence="2" id="KW-1185">Reference proteome</keyword>
<dbReference type="AlphaFoldDB" id="A0A9W4U999"/>
<organism evidence="1 2">
    <name type="scientific">Periconia digitata</name>
    <dbReference type="NCBI Taxonomy" id="1303443"/>
    <lineage>
        <taxon>Eukaryota</taxon>
        <taxon>Fungi</taxon>
        <taxon>Dikarya</taxon>
        <taxon>Ascomycota</taxon>
        <taxon>Pezizomycotina</taxon>
        <taxon>Dothideomycetes</taxon>
        <taxon>Pleosporomycetidae</taxon>
        <taxon>Pleosporales</taxon>
        <taxon>Massarineae</taxon>
        <taxon>Periconiaceae</taxon>
        <taxon>Periconia</taxon>
    </lineage>
</organism>
<name>A0A9W4U999_9PLEO</name>
<proteinExistence type="predicted"/>
<evidence type="ECO:0000313" key="1">
    <source>
        <dbReference type="EMBL" id="CAI6330083.1"/>
    </source>
</evidence>
<reference evidence="1" key="1">
    <citation type="submission" date="2023-01" db="EMBL/GenBank/DDBJ databases">
        <authorList>
            <person name="Van Ghelder C."/>
            <person name="Rancurel C."/>
        </authorList>
    </citation>
    <scope>NUCLEOTIDE SEQUENCE</scope>
    <source>
        <strain evidence="1">CNCM I-4278</strain>
    </source>
</reference>
<evidence type="ECO:0000313" key="2">
    <source>
        <dbReference type="Proteomes" id="UP001152607"/>
    </source>
</evidence>
<dbReference type="EMBL" id="CAOQHR010000002">
    <property type="protein sequence ID" value="CAI6330083.1"/>
    <property type="molecule type" value="Genomic_DNA"/>
</dbReference>